<dbReference type="EMBL" id="CAJVPL010000270">
    <property type="protein sequence ID" value="CAG8476629.1"/>
    <property type="molecule type" value="Genomic_DNA"/>
</dbReference>
<accession>A0A9N8Z6J2</accession>
<sequence>MLPPTARQAKASKLSLDLTNLPSFNGTQNNQLSPIYNGMTSPTTAVSEAQYANKTHAELMVILKERERDISLAAEIGKSLLENNIALKSKYDTMVTQLQNIRHRKRQQSGYGRRTGDRTGIPRIAPPSNSLGGLETFPEESSDWMDDSDTESMNGYSSGLEMPSPSLKTRSRSPARGGFTQKDFEHLRELEMANIELQAQLDALLNEKQEMEKTQKAKVRKLEADFAHLQEVCSEASEKIELLEQDNNRLKEKQSTDFWNLRTTQKSSDNDNEEVIDRLLNKVKELEENVHTIERTKSDLDKRLKRATKELDTLRPQYEALIQTSKDYVDLQQRYEKQEIHIVELAMALEEQRNLNLGMRSSTNSRAGSFSEHMLRRLSDPAALLTLRGTTPANAGQSGKVVKRSLLDELESQWYRDVFQGDNRKRDSKGTPPFSPVMSETDLSDFYSRSAAMSEAEDDILSAMEYMSEDEFTFLDTFKEDDEKAMLRREWFFRRWARAIYRFLRAIWRWCRFLVLICAAVVMALYRGPDDVLPDDM</sequence>
<reference evidence="3" key="1">
    <citation type="submission" date="2021-06" db="EMBL/GenBank/DDBJ databases">
        <authorList>
            <person name="Kallberg Y."/>
            <person name="Tangrot J."/>
            <person name="Rosling A."/>
        </authorList>
    </citation>
    <scope>NUCLEOTIDE SEQUENCE</scope>
    <source>
        <strain evidence="3">MT106</strain>
    </source>
</reference>
<keyword evidence="4" id="KW-1185">Reference proteome</keyword>
<evidence type="ECO:0000313" key="3">
    <source>
        <dbReference type="EMBL" id="CAG8476629.1"/>
    </source>
</evidence>
<gene>
    <name evidence="3" type="ORF">AGERDE_LOCUS3013</name>
</gene>
<evidence type="ECO:0000313" key="4">
    <source>
        <dbReference type="Proteomes" id="UP000789831"/>
    </source>
</evidence>
<feature type="region of interest" description="Disordered" evidence="2">
    <location>
        <begin position="102"/>
        <end position="178"/>
    </location>
</feature>
<name>A0A9N8Z6J2_9GLOM</name>
<feature type="coiled-coil region" evidence="1">
    <location>
        <begin position="187"/>
        <end position="310"/>
    </location>
</feature>
<evidence type="ECO:0000256" key="2">
    <source>
        <dbReference type="SAM" id="MobiDB-lite"/>
    </source>
</evidence>
<comment type="caution">
    <text evidence="3">The sequence shown here is derived from an EMBL/GenBank/DDBJ whole genome shotgun (WGS) entry which is preliminary data.</text>
</comment>
<dbReference type="OrthoDB" id="9451547at2759"/>
<dbReference type="Proteomes" id="UP000789831">
    <property type="component" value="Unassembled WGS sequence"/>
</dbReference>
<protein>
    <submittedName>
        <fullName evidence="3">403_t:CDS:1</fullName>
    </submittedName>
</protein>
<organism evidence="3 4">
    <name type="scientific">Ambispora gerdemannii</name>
    <dbReference type="NCBI Taxonomy" id="144530"/>
    <lineage>
        <taxon>Eukaryota</taxon>
        <taxon>Fungi</taxon>
        <taxon>Fungi incertae sedis</taxon>
        <taxon>Mucoromycota</taxon>
        <taxon>Glomeromycotina</taxon>
        <taxon>Glomeromycetes</taxon>
        <taxon>Archaeosporales</taxon>
        <taxon>Ambisporaceae</taxon>
        <taxon>Ambispora</taxon>
    </lineage>
</organism>
<dbReference type="AlphaFoldDB" id="A0A9N8Z6J2"/>
<keyword evidence="1" id="KW-0175">Coiled coil</keyword>
<proteinExistence type="predicted"/>
<feature type="compositionally biased region" description="Acidic residues" evidence="2">
    <location>
        <begin position="137"/>
        <end position="150"/>
    </location>
</feature>
<evidence type="ECO:0000256" key="1">
    <source>
        <dbReference type="SAM" id="Coils"/>
    </source>
</evidence>